<feature type="transmembrane region" description="Helical" evidence="6">
    <location>
        <begin position="498"/>
        <end position="520"/>
    </location>
</feature>
<dbReference type="PROSITE" id="PS50850">
    <property type="entry name" value="MFS"/>
    <property type="match status" value="1"/>
</dbReference>
<feature type="compositionally biased region" description="Acidic residues" evidence="5">
    <location>
        <begin position="158"/>
        <end position="187"/>
    </location>
</feature>
<feature type="compositionally biased region" description="Basic and acidic residues" evidence="5">
    <location>
        <begin position="101"/>
        <end position="111"/>
    </location>
</feature>
<evidence type="ECO:0000256" key="1">
    <source>
        <dbReference type="ARBA" id="ARBA00004141"/>
    </source>
</evidence>
<accession>A0ABR3T8I4</accession>
<feature type="transmembrane region" description="Helical" evidence="6">
    <location>
        <begin position="732"/>
        <end position="754"/>
    </location>
</feature>
<evidence type="ECO:0000256" key="3">
    <source>
        <dbReference type="ARBA" id="ARBA00022989"/>
    </source>
</evidence>
<dbReference type="SUPFAM" id="SSF103473">
    <property type="entry name" value="MFS general substrate transporter"/>
    <property type="match status" value="1"/>
</dbReference>
<proteinExistence type="predicted"/>
<feature type="region of interest" description="Disordered" evidence="5">
    <location>
        <begin position="301"/>
        <end position="332"/>
    </location>
</feature>
<comment type="caution">
    <text evidence="8">The sequence shown here is derived from an EMBL/GenBank/DDBJ whole genome shotgun (WGS) entry which is preliminary data.</text>
</comment>
<dbReference type="InterPro" id="IPR020846">
    <property type="entry name" value="MFS_dom"/>
</dbReference>
<feature type="transmembrane region" description="Helical" evidence="6">
    <location>
        <begin position="766"/>
        <end position="786"/>
    </location>
</feature>
<protein>
    <recommendedName>
        <fullName evidence="7">Major facilitator superfamily (MFS) profile domain-containing protein</fullName>
    </recommendedName>
</protein>
<dbReference type="Pfam" id="PF07690">
    <property type="entry name" value="MFS_1"/>
    <property type="match status" value="1"/>
</dbReference>
<reference evidence="8 9" key="1">
    <citation type="submission" date="2024-02" db="EMBL/GenBank/DDBJ databases">
        <title>De novo assembly and annotation of 12 fungi associated with fruit tree decline syndrome in Ontario, Canada.</title>
        <authorList>
            <person name="Sulman M."/>
            <person name="Ellouze W."/>
            <person name="Ilyukhin E."/>
        </authorList>
    </citation>
    <scope>NUCLEOTIDE SEQUENCE [LARGE SCALE GENOMIC DNA]</scope>
    <source>
        <strain evidence="8 9">M1-105</strain>
    </source>
</reference>
<comment type="subcellular location">
    <subcellularLocation>
        <location evidence="1">Membrane</location>
        <topology evidence="1">Multi-pass membrane protein</topology>
    </subcellularLocation>
</comment>
<feature type="region of interest" description="Disordered" evidence="5">
    <location>
        <begin position="69"/>
        <end position="191"/>
    </location>
</feature>
<gene>
    <name evidence="8" type="ORF">SLS56_001618</name>
</gene>
<feature type="compositionally biased region" description="Basic and acidic residues" evidence="5">
    <location>
        <begin position="218"/>
        <end position="229"/>
    </location>
</feature>
<dbReference type="InterPro" id="IPR011701">
    <property type="entry name" value="MFS"/>
</dbReference>
<evidence type="ECO:0000256" key="6">
    <source>
        <dbReference type="SAM" id="Phobius"/>
    </source>
</evidence>
<feature type="domain" description="Major facilitator superfamily (MFS) profile" evidence="7">
    <location>
        <begin position="374"/>
        <end position="793"/>
    </location>
</feature>
<evidence type="ECO:0000256" key="4">
    <source>
        <dbReference type="ARBA" id="ARBA00023136"/>
    </source>
</evidence>
<feature type="compositionally biased region" description="Acidic residues" evidence="5">
    <location>
        <begin position="205"/>
        <end position="216"/>
    </location>
</feature>
<feature type="compositionally biased region" description="Basic and acidic residues" evidence="5">
    <location>
        <begin position="119"/>
        <end position="136"/>
    </location>
</feature>
<evidence type="ECO:0000256" key="5">
    <source>
        <dbReference type="SAM" id="MobiDB-lite"/>
    </source>
</evidence>
<dbReference type="CDD" id="cd17323">
    <property type="entry name" value="MFS_Tpo1_MDR_like"/>
    <property type="match status" value="1"/>
</dbReference>
<dbReference type="EMBL" id="JAJVDC020000010">
    <property type="protein sequence ID" value="KAL1635566.1"/>
    <property type="molecule type" value="Genomic_DNA"/>
</dbReference>
<keyword evidence="2 6" id="KW-0812">Transmembrane</keyword>
<evidence type="ECO:0000313" key="8">
    <source>
        <dbReference type="EMBL" id="KAL1635566.1"/>
    </source>
</evidence>
<dbReference type="PANTHER" id="PTHR23502:SF171">
    <property type="entry name" value="MAJOR FACILITATOR SUPERFAMILY (MFS) PROFILE DOMAIN-CONTAINING PROTEIN"/>
    <property type="match status" value="1"/>
</dbReference>
<feature type="transmembrane region" description="Helical" evidence="6">
    <location>
        <begin position="440"/>
        <end position="457"/>
    </location>
</feature>
<feature type="region of interest" description="Disordered" evidence="5">
    <location>
        <begin position="203"/>
        <end position="282"/>
    </location>
</feature>
<feature type="transmembrane region" description="Helical" evidence="6">
    <location>
        <begin position="409"/>
        <end position="428"/>
    </location>
</feature>
<feature type="compositionally biased region" description="Low complexity" evidence="5">
    <location>
        <begin position="85"/>
        <end position="96"/>
    </location>
</feature>
<keyword evidence="4 6" id="KW-0472">Membrane</keyword>
<name>A0ABR3T8I4_9PEZI</name>
<dbReference type="PANTHER" id="PTHR23502">
    <property type="entry name" value="MAJOR FACILITATOR SUPERFAMILY"/>
    <property type="match status" value="1"/>
</dbReference>
<feature type="transmembrane region" description="Helical" evidence="6">
    <location>
        <begin position="643"/>
        <end position="660"/>
    </location>
</feature>
<feature type="transmembrane region" description="Helical" evidence="6">
    <location>
        <begin position="604"/>
        <end position="623"/>
    </location>
</feature>
<dbReference type="Proteomes" id="UP001521116">
    <property type="component" value="Unassembled WGS sequence"/>
</dbReference>
<feature type="compositionally biased region" description="Low complexity" evidence="5">
    <location>
        <begin position="312"/>
        <end position="324"/>
    </location>
</feature>
<sequence>MPPKADGDDALLARLNALKQSSISLSTAPPTAADELTPDALRDLGIADDRAPAATEDADPILDLAARFRRLNSPSPGPRGGGGAAAAAAAADSADAGWGGEEGKSLDELLKELGGPEWDVSRGEERDVGKLVREVRSVLPDVPTPAKKRGGAERMGEEEVGVEGGGDDDKDGDEVDQEALDEQEADDYIAQVLAELDLDVKYGLENEEGAQDEGAEEQAVRESGNEKRSPAKSPIEGGASEASEAEDDGKEKQEGKGASTEASLCLPAAPTDLPTPPAMKDDFDRATAVDDALTARLAALSRGSPGAGNGGAPSLPSAPSFAPSKKPPVKTSKFTDEEIDSWCIICYANATQIKFSEDDPHNPRAWTRKRKLANVAVIASMSILSPLASSMFTPGMKQIAEGLNTSWDTVIGATTGFVVMLGIGPLVLAPLSETFGRRKLYLSCFAVFTLLQIPTAFSPNIAVMITLRTIAGFFGSVGIANGGGTISDMFVPEERAGVFGWYLLGPLLGPTLGPLLGGVIVQRLGWRWIFIALTVLCGINTTSGFFFLKETYAPVLLQWKKEEKESEAGSQDHKYWFEGEDHRPLSTKLGHSFLRPGRILMQPIVLTMSLYQALVFSTTYSLYTNFQDIYGEQYGFSTEQVGLMYLGPGLGFVFAVRLLVPQIDVVFKKLKARNDGMPKPDSDIDLSARFAWTVHFHTHWLATIASTFFYGIGQVMIINSVQNYYIDAFEKYAASAIAAGAVFRAVIGGIVPLFAPSLFKSVGYGWGISVFAMISLLLAPAPLFFYRYGERVREAFAVEL</sequence>
<feature type="transmembrane region" description="Helical" evidence="6">
    <location>
        <begin position="372"/>
        <end position="389"/>
    </location>
</feature>
<dbReference type="InterPro" id="IPR036259">
    <property type="entry name" value="MFS_trans_sf"/>
</dbReference>
<dbReference type="Gene3D" id="1.20.1250.20">
    <property type="entry name" value="MFS general substrate transporter like domains"/>
    <property type="match status" value="1"/>
</dbReference>
<keyword evidence="3 6" id="KW-1133">Transmembrane helix</keyword>
<evidence type="ECO:0000313" key="9">
    <source>
        <dbReference type="Proteomes" id="UP001521116"/>
    </source>
</evidence>
<evidence type="ECO:0000256" key="2">
    <source>
        <dbReference type="ARBA" id="ARBA00022692"/>
    </source>
</evidence>
<keyword evidence="9" id="KW-1185">Reference proteome</keyword>
<feature type="transmembrane region" description="Helical" evidence="6">
    <location>
        <begin position="526"/>
        <end position="548"/>
    </location>
</feature>
<evidence type="ECO:0000259" key="7">
    <source>
        <dbReference type="PROSITE" id="PS50850"/>
    </source>
</evidence>
<organism evidence="8 9">
    <name type="scientific">Neofusicoccum ribis</name>
    <dbReference type="NCBI Taxonomy" id="45134"/>
    <lineage>
        <taxon>Eukaryota</taxon>
        <taxon>Fungi</taxon>
        <taxon>Dikarya</taxon>
        <taxon>Ascomycota</taxon>
        <taxon>Pezizomycotina</taxon>
        <taxon>Dothideomycetes</taxon>
        <taxon>Dothideomycetes incertae sedis</taxon>
        <taxon>Botryosphaeriales</taxon>
        <taxon>Botryosphaeriaceae</taxon>
        <taxon>Neofusicoccum</taxon>
    </lineage>
</organism>